<sequence length="245" mass="27456">MQIVGIIPARYQSTRFPAKPLAMIHGRPMIQHVYERSRLASRLDRLLVATDDTCILEAVEAFGGEALLTGSHHPSGTDRVAEACRLLNLSDGDIVVNIQGDEPLVEPVMIHLLIEALEKTPRCPMATLGFQTSDERDYLNPNVVKLVMDNSGRALYFSRSPLPCRRDAGDTPLSFIKHLGFYAYRNAFLQTFTELSPGRLENIEKLEQLRTLEHGYCIRVALSPVETHGIDTPQDLEKLNLIMHP</sequence>
<dbReference type="GO" id="GO:0005829">
    <property type="term" value="C:cytosol"/>
    <property type="evidence" value="ECO:0007669"/>
    <property type="project" value="TreeGrafter"/>
</dbReference>
<accession>A0A9W6D087</accession>
<dbReference type="PANTHER" id="PTHR42866:SF2">
    <property type="entry name" value="3-DEOXY-MANNO-OCTULOSONATE CYTIDYLYLTRANSFERASE, MITOCHONDRIAL"/>
    <property type="match status" value="1"/>
</dbReference>
<dbReference type="NCBIfam" id="NF009905">
    <property type="entry name" value="PRK13368.1"/>
    <property type="match status" value="1"/>
</dbReference>
<protein>
    <recommendedName>
        <fullName evidence="5">3-deoxy-manno-octulosonate cytidylyltransferase</fullName>
        <ecNumber evidence="5">2.7.7.38</ecNumber>
    </recommendedName>
    <alternativeName>
        <fullName evidence="5">CMP-2-keto-3-deoxyoctulosonic acid synthase</fullName>
        <shortName evidence="5">CKS</shortName>
        <shortName evidence="5">CMP-KDO synthase</shortName>
    </alternativeName>
</protein>
<dbReference type="GO" id="GO:0016020">
    <property type="term" value="C:membrane"/>
    <property type="evidence" value="ECO:0007669"/>
    <property type="project" value="UniProtKB-SubCell"/>
</dbReference>
<keyword evidence="3 5" id="KW-0548">Nucleotidyltransferase</keyword>
<evidence type="ECO:0000256" key="5">
    <source>
        <dbReference type="HAMAP-Rule" id="MF_00057"/>
    </source>
</evidence>
<comment type="pathway">
    <text evidence="5">Nucleotide-sugar biosynthesis; CMP-3-deoxy-D-manno-octulosonate biosynthesis; CMP-3-deoxy-D-manno-octulosonate from 3-deoxy-D-manno-octulosonate and CTP: step 1/1.</text>
</comment>
<keyword evidence="2 5" id="KW-0808">Transferase</keyword>
<dbReference type="FunFam" id="3.90.550.10:FF:000011">
    <property type="entry name" value="3-deoxy-manno-octulosonate cytidylyltransferase"/>
    <property type="match status" value="1"/>
</dbReference>
<dbReference type="RefSeq" id="WP_281792728.1">
    <property type="nucleotide sequence ID" value="NZ_BSDR01000001.1"/>
</dbReference>
<dbReference type="InterPro" id="IPR003329">
    <property type="entry name" value="Cytidylyl_trans"/>
</dbReference>
<evidence type="ECO:0000256" key="1">
    <source>
        <dbReference type="ARBA" id="ARBA00004370"/>
    </source>
</evidence>
<dbReference type="NCBIfam" id="TIGR00466">
    <property type="entry name" value="kdsB"/>
    <property type="match status" value="1"/>
</dbReference>
<reference evidence="6" key="1">
    <citation type="submission" date="2022-12" db="EMBL/GenBank/DDBJ databases">
        <title>Reference genome sequencing for broad-spectrum identification of bacterial and archaeal isolates by mass spectrometry.</title>
        <authorList>
            <person name="Sekiguchi Y."/>
            <person name="Tourlousse D.M."/>
        </authorList>
    </citation>
    <scope>NUCLEOTIDE SEQUENCE</scope>
    <source>
        <strain evidence="6">ASRB1</strain>
    </source>
</reference>
<evidence type="ECO:0000313" key="7">
    <source>
        <dbReference type="Proteomes" id="UP001144372"/>
    </source>
</evidence>
<dbReference type="AlphaFoldDB" id="A0A9W6D087"/>
<dbReference type="EMBL" id="BSDR01000001">
    <property type="protein sequence ID" value="GLI33622.1"/>
    <property type="molecule type" value="Genomic_DNA"/>
</dbReference>
<dbReference type="InterPro" id="IPR004528">
    <property type="entry name" value="KdsB"/>
</dbReference>
<evidence type="ECO:0000256" key="4">
    <source>
        <dbReference type="ARBA" id="ARBA00022985"/>
    </source>
</evidence>
<dbReference type="InterPro" id="IPR029044">
    <property type="entry name" value="Nucleotide-diphossugar_trans"/>
</dbReference>
<comment type="similarity">
    <text evidence="5">Belongs to the KdsB family.</text>
</comment>
<dbReference type="SUPFAM" id="SSF53448">
    <property type="entry name" value="Nucleotide-diphospho-sugar transferases"/>
    <property type="match status" value="1"/>
</dbReference>
<dbReference type="GO" id="GO:0009103">
    <property type="term" value="P:lipopolysaccharide biosynthetic process"/>
    <property type="evidence" value="ECO:0007669"/>
    <property type="project" value="UniProtKB-UniRule"/>
</dbReference>
<name>A0A9W6D087_9BACT</name>
<dbReference type="HAMAP" id="MF_00057">
    <property type="entry name" value="KdsB"/>
    <property type="match status" value="1"/>
</dbReference>
<dbReference type="Gene3D" id="3.90.550.10">
    <property type="entry name" value="Spore Coat Polysaccharide Biosynthesis Protein SpsA, Chain A"/>
    <property type="match status" value="1"/>
</dbReference>
<dbReference type="NCBIfam" id="NF003950">
    <property type="entry name" value="PRK05450.1-3"/>
    <property type="match status" value="1"/>
</dbReference>
<keyword evidence="5" id="KW-0963">Cytoplasm</keyword>
<gene>
    <name evidence="5 6" type="primary">kdsB</name>
    <name evidence="6" type="ORF">DAMNIGENAA_10550</name>
</gene>
<comment type="subcellular location">
    <subcellularLocation>
        <location evidence="5">Cytoplasm</location>
    </subcellularLocation>
    <subcellularLocation>
        <location evidence="1">Membrane</location>
    </subcellularLocation>
</comment>
<evidence type="ECO:0000256" key="3">
    <source>
        <dbReference type="ARBA" id="ARBA00022695"/>
    </source>
</evidence>
<dbReference type="EC" id="2.7.7.38" evidence="5"/>
<dbReference type="GO" id="GO:0033468">
    <property type="term" value="P:CMP-keto-3-deoxy-D-manno-octulosonic acid biosynthetic process"/>
    <property type="evidence" value="ECO:0007669"/>
    <property type="project" value="UniProtKB-UniRule"/>
</dbReference>
<comment type="catalytic activity">
    <reaction evidence="5">
        <text>3-deoxy-alpha-D-manno-oct-2-ulosonate + CTP = CMP-3-deoxy-beta-D-manno-octulosonate + diphosphate</text>
        <dbReference type="Rhea" id="RHEA:23448"/>
        <dbReference type="ChEBI" id="CHEBI:33019"/>
        <dbReference type="ChEBI" id="CHEBI:37563"/>
        <dbReference type="ChEBI" id="CHEBI:85986"/>
        <dbReference type="ChEBI" id="CHEBI:85987"/>
        <dbReference type="EC" id="2.7.7.38"/>
    </reaction>
</comment>
<evidence type="ECO:0000313" key="6">
    <source>
        <dbReference type="EMBL" id="GLI33622.1"/>
    </source>
</evidence>
<evidence type="ECO:0000256" key="2">
    <source>
        <dbReference type="ARBA" id="ARBA00022679"/>
    </source>
</evidence>
<keyword evidence="4 5" id="KW-0448">Lipopolysaccharide biosynthesis</keyword>
<dbReference type="PANTHER" id="PTHR42866">
    <property type="entry name" value="3-DEOXY-MANNO-OCTULOSONATE CYTIDYLYLTRANSFERASE"/>
    <property type="match status" value="1"/>
</dbReference>
<dbReference type="Proteomes" id="UP001144372">
    <property type="component" value="Unassembled WGS sequence"/>
</dbReference>
<dbReference type="GO" id="GO:0008690">
    <property type="term" value="F:3-deoxy-manno-octulosonate cytidylyltransferase activity"/>
    <property type="evidence" value="ECO:0007669"/>
    <property type="project" value="UniProtKB-UniRule"/>
</dbReference>
<dbReference type="NCBIfam" id="NF003952">
    <property type="entry name" value="PRK05450.1-5"/>
    <property type="match status" value="1"/>
</dbReference>
<dbReference type="Pfam" id="PF02348">
    <property type="entry name" value="CTP_transf_3"/>
    <property type="match status" value="1"/>
</dbReference>
<keyword evidence="7" id="KW-1185">Reference proteome</keyword>
<proteinExistence type="inferred from homology"/>
<organism evidence="6 7">
    <name type="scientific">Desulforhabdus amnigena</name>
    <dbReference type="NCBI Taxonomy" id="40218"/>
    <lineage>
        <taxon>Bacteria</taxon>
        <taxon>Pseudomonadati</taxon>
        <taxon>Thermodesulfobacteriota</taxon>
        <taxon>Syntrophobacteria</taxon>
        <taxon>Syntrophobacterales</taxon>
        <taxon>Syntrophobacteraceae</taxon>
        <taxon>Desulforhabdus</taxon>
    </lineage>
</organism>
<comment type="function">
    <text evidence="5">Activates KDO (a required 8-carbon sugar) for incorporation into bacterial lipopolysaccharide in Gram-negative bacteria.</text>
</comment>
<dbReference type="CDD" id="cd02517">
    <property type="entry name" value="CMP-KDO-Synthetase"/>
    <property type="match status" value="1"/>
</dbReference>
<comment type="caution">
    <text evidence="6">The sequence shown here is derived from an EMBL/GenBank/DDBJ whole genome shotgun (WGS) entry which is preliminary data.</text>
</comment>